<protein>
    <submittedName>
        <fullName evidence="1">Uncharacterized protein</fullName>
    </submittedName>
</protein>
<reference evidence="1 2" key="1">
    <citation type="journal article" date="2023" name="Nucleic Acids Res.">
        <title>The hologenome of Daphnia magna reveals possible DNA methylation and microbiome-mediated evolution of the host genome.</title>
        <authorList>
            <person name="Chaturvedi A."/>
            <person name="Li X."/>
            <person name="Dhandapani V."/>
            <person name="Marshall H."/>
            <person name="Kissane S."/>
            <person name="Cuenca-Cambronero M."/>
            <person name="Asole G."/>
            <person name="Calvet F."/>
            <person name="Ruiz-Romero M."/>
            <person name="Marangio P."/>
            <person name="Guigo R."/>
            <person name="Rago D."/>
            <person name="Mirbahai L."/>
            <person name="Eastwood N."/>
            <person name="Colbourne J.K."/>
            <person name="Zhou J."/>
            <person name="Mallon E."/>
            <person name="Orsini L."/>
        </authorList>
    </citation>
    <scope>NUCLEOTIDE SEQUENCE [LARGE SCALE GENOMIC DNA]</scope>
    <source>
        <strain evidence="1">LRV0_1</strain>
    </source>
</reference>
<proteinExistence type="predicted"/>
<organism evidence="1 2">
    <name type="scientific">Daphnia magna</name>
    <dbReference type="NCBI Taxonomy" id="35525"/>
    <lineage>
        <taxon>Eukaryota</taxon>
        <taxon>Metazoa</taxon>
        <taxon>Ecdysozoa</taxon>
        <taxon>Arthropoda</taxon>
        <taxon>Crustacea</taxon>
        <taxon>Branchiopoda</taxon>
        <taxon>Diplostraca</taxon>
        <taxon>Cladocera</taxon>
        <taxon>Anomopoda</taxon>
        <taxon>Daphniidae</taxon>
        <taxon>Daphnia</taxon>
    </lineage>
</organism>
<comment type="caution">
    <text evidence="1">The sequence shown here is derived from an EMBL/GenBank/DDBJ whole genome shotgun (WGS) entry which is preliminary data.</text>
</comment>
<dbReference type="EMBL" id="JAOYFB010000038">
    <property type="protein sequence ID" value="KAK4026399.1"/>
    <property type="molecule type" value="Genomic_DNA"/>
</dbReference>
<evidence type="ECO:0000313" key="1">
    <source>
        <dbReference type="EMBL" id="KAK4026399.1"/>
    </source>
</evidence>
<sequence length="73" mass="8792">MSSHRSHHPDNTKTWLPFQFEVAPSDPYESKQKIMIQIQRNVQNLGREPLIPVFMFKYGLWSMDWSYVQYAIF</sequence>
<gene>
    <name evidence="1" type="ORF">OUZ56_015397</name>
</gene>
<dbReference type="Proteomes" id="UP001234178">
    <property type="component" value="Unassembled WGS sequence"/>
</dbReference>
<keyword evidence="2" id="KW-1185">Reference proteome</keyword>
<name>A0ABR0AMT2_9CRUS</name>
<evidence type="ECO:0000313" key="2">
    <source>
        <dbReference type="Proteomes" id="UP001234178"/>
    </source>
</evidence>
<accession>A0ABR0AMT2</accession>